<comment type="caution">
    <text evidence="2">The sequence shown here is derived from an EMBL/GenBank/DDBJ whole genome shotgun (WGS) entry which is preliminary data.</text>
</comment>
<accession>A0A2R6S6R4</accession>
<evidence type="ECO:0000313" key="3">
    <source>
        <dbReference type="Proteomes" id="UP000186601"/>
    </source>
</evidence>
<gene>
    <name evidence="2" type="ORF">PHLCEN_2v189</name>
</gene>
<keyword evidence="1" id="KW-0812">Transmembrane</keyword>
<dbReference type="EMBL" id="MLYV02000015">
    <property type="protein sequence ID" value="PSS37962.1"/>
    <property type="molecule type" value="Genomic_DNA"/>
</dbReference>
<keyword evidence="3" id="KW-1185">Reference proteome</keyword>
<evidence type="ECO:0000313" key="2">
    <source>
        <dbReference type="EMBL" id="PSS37962.1"/>
    </source>
</evidence>
<evidence type="ECO:0000256" key="1">
    <source>
        <dbReference type="SAM" id="Phobius"/>
    </source>
</evidence>
<keyword evidence="1" id="KW-1133">Transmembrane helix</keyword>
<keyword evidence="1" id="KW-0472">Membrane</keyword>
<dbReference type="OrthoDB" id="2791511at2759"/>
<name>A0A2R6S6R4_9APHY</name>
<protein>
    <submittedName>
        <fullName evidence="2">Uncharacterized protein</fullName>
    </submittedName>
</protein>
<sequence>MGDLFSISILQILSVLSFVTSILAVLRVGSVSLHRLSHKFEADVARPAPEMAVGNPAKWNWSLSGLPVSFSIGTLIGEDEGEEHENGMGGYTGGTDLVRMDWQISRPRTGTTKICSGTSASARHCTTHDPFTPRSLCSLTSSLWKSLMFLTTIYYEHAA</sequence>
<organism evidence="2 3">
    <name type="scientific">Hermanssonia centrifuga</name>
    <dbReference type="NCBI Taxonomy" id="98765"/>
    <lineage>
        <taxon>Eukaryota</taxon>
        <taxon>Fungi</taxon>
        <taxon>Dikarya</taxon>
        <taxon>Basidiomycota</taxon>
        <taxon>Agaricomycotina</taxon>
        <taxon>Agaricomycetes</taxon>
        <taxon>Polyporales</taxon>
        <taxon>Meruliaceae</taxon>
        <taxon>Hermanssonia</taxon>
    </lineage>
</organism>
<reference evidence="2 3" key="1">
    <citation type="submission" date="2018-02" db="EMBL/GenBank/DDBJ databases">
        <title>Genome sequence of the basidiomycete white-rot fungus Phlebia centrifuga.</title>
        <authorList>
            <person name="Granchi Z."/>
            <person name="Peng M."/>
            <person name="de Vries R.P."/>
            <person name="Hilden K."/>
            <person name="Makela M.R."/>
            <person name="Grigoriev I."/>
            <person name="Riley R."/>
        </authorList>
    </citation>
    <scope>NUCLEOTIDE SEQUENCE [LARGE SCALE GENOMIC DNA]</scope>
    <source>
        <strain evidence="2 3">FBCC195</strain>
    </source>
</reference>
<dbReference type="AlphaFoldDB" id="A0A2R6S6R4"/>
<dbReference type="Proteomes" id="UP000186601">
    <property type="component" value="Unassembled WGS sequence"/>
</dbReference>
<feature type="transmembrane region" description="Helical" evidence="1">
    <location>
        <begin position="6"/>
        <end position="26"/>
    </location>
</feature>
<proteinExistence type="predicted"/>